<name>A0A3A3ABI7_9EURO</name>
<evidence type="ECO:0000259" key="6">
    <source>
        <dbReference type="Pfam" id="PF03828"/>
    </source>
</evidence>
<dbReference type="AlphaFoldDB" id="A0A3A3ABI7"/>
<sequence>MPSMHEFRGNRGNRGNQRSQPKHEFTFRYPRPPPTSERPLLRSQRQTTPELLMAPDAQDEKPGLKFAPVSNLSDSDEADMDLSSDDNEDHNDEAPPRKRRAVETANAPPPPGPKWSNPDPYTVLPPPDESQSKKVDVVKLIRKARIADNTTQPLKADPVTSNEDFISFGSLGEDEGNRNAPDDAPKGPKRHLQGNDPSLGNRKRTHDDEIKTFPKKLGKPTSRFNMDGSIIDEWRVRPYEPGTPWLAGMEATLHIGTRLHNEILDFYRWVKPQPYEHIVRMDLLSRLQSAFQNRYYGAQLHSFGSFASGVYLPTADLDLVLLSTNFMRSGRKTFGERRGQIYAYAAFLKSLDIAVPNSIETIAHARVPILKFVDKLSGLRVDLSFDNDSGLVANNTFQRWKAEYPAMPVIVSVIKQFLLLRGLNEVPTGGLGGFSITCLVMSLLQHMPHGYMESNLSTVLMNFFDFYGNTFDFEKFGIRMNPPGYFDKRVYRVYKENNNARLSIEDPNNPDNDISGGTREIALIFKSFSDAYRALMQRMACLCSQGSGQDSILGSIIEANYDEYMRQRWQLRNVFDNNTRFAPYRQPPPPPPNDPPPTAHITSPPPPPPPACDSLPAENSQTEQGPKLSKQQRKKHASRERATRLRRLRPDLPYISESISNEEALQLGGYKSQSEMDRDLIAREKSLKPAG</sequence>
<feature type="region of interest" description="Disordered" evidence="5">
    <location>
        <begin position="1"/>
        <end position="136"/>
    </location>
</feature>
<dbReference type="Gene3D" id="1.10.1410.10">
    <property type="match status" value="1"/>
</dbReference>
<dbReference type="FunFam" id="3.30.460.10:FF:000031">
    <property type="entry name" value="Topoisomerase family protein Trf4"/>
    <property type="match status" value="1"/>
</dbReference>
<dbReference type="Pfam" id="PF22600">
    <property type="entry name" value="MTPAP-like_central"/>
    <property type="match status" value="1"/>
</dbReference>
<protein>
    <recommendedName>
        <fullName evidence="2">polynucleotide adenylyltransferase</fullName>
        <ecNumber evidence="2">2.7.7.19</ecNumber>
    </recommendedName>
</protein>
<dbReference type="GO" id="GO:0046872">
    <property type="term" value="F:metal ion binding"/>
    <property type="evidence" value="ECO:0007669"/>
    <property type="project" value="UniProtKB-KW"/>
</dbReference>
<gene>
    <name evidence="8" type="ORF">PHISCL_00365</name>
</gene>
<dbReference type="OrthoDB" id="273917at2759"/>
<organism evidence="8 9">
    <name type="scientific">Aspergillus sclerotialis</name>
    <dbReference type="NCBI Taxonomy" id="2070753"/>
    <lineage>
        <taxon>Eukaryota</taxon>
        <taxon>Fungi</taxon>
        <taxon>Dikarya</taxon>
        <taxon>Ascomycota</taxon>
        <taxon>Pezizomycotina</taxon>
        <taxon>Eurotiomycetes</taxon>
        <taxon>Eurotiomycetidae</taxon>
        <taxon>Eurotiales</taxon>
        <taxon>Aspergillaceae</taxon>
        <taxon>Aspergillus</taxon>
        <taxon>Aspergillus subgen. Polypaecilum</taxon>
    </lineage>
</organism>
<dbReference type="InterPro" id="IPR002058">
    <property type="entry name" value="PAP_assoc"/>
</dbReference>
<comment type="similarity">
    <text evidence="1">Belongs to the DNA polymerase type-B-like family.</text>
</comment>
<evidence type="ECO:0000313" key="9">
    <source>
        <dbReference type="Proteomes" id="UP000266188"/>
    </source>
</evidence>
<reference evidence="9" key="1">
    <citation type="submission" date="2017-02" db="EMBL/GenBank/DDBJ databases">
        <authorList>
            <person name="Tafer H."/>
            <person name="Lopandic K."/>
        </authorList>
    </citation>
    <scope>NUCLEOTIDE SEQUENCE [LARGE SCALE GENOMIC DNA]</scope>
    <source>
        <strain evidence="9">CBS 366.77</strain>
    </source>
</reference>
<dbReference type="PANTHER" id="PTHR23092">
    <property type="entry name" value="POLY(A) RNA POLYMERASE"/>
    <property type="match status" value="1"/>
</dbReference>
<dbReference type="EMBL" id="MVGC01000005">
    <property type="protein sequence ID" value="RJE27355.1"/>
    <property type="molecule type" value="Genomic_DNA"/>
</dbReference>
<evidence type="ECO:0000256" key="4">
    <source>
        <dbReference type="ARBA" id="ARBA00022842"/>
    </source>
</evidence>
<keyword evidence="3" id="KW-0479">Metal-binding</keyword>
<feature type="compositionally biased region" description="Polar residues" evidence="5">
    <location>
        <begin position="152"/>
        <end position="164"/>
    </location>
</feature>
<dbReference type="InterPro" id="IPR043519">
    <property type="entry name" value="NT_sf"/>
</dbReference>
<evidence type="ECO:0000256" key="5">
    <source>
        <dbReference type="SAM" id="MobiDB-lite"/>
    </source>
</evidence>
<keyword evidence="8" id="KW-0413">Isomerase</keyword>
<dbReference type="Proteomes" id="UP000266188">
    <property type="component" value="Unassembled WGS sequence"/>
</dbReference>
<dbReference type="InterPro" id="IPR045862">
    <property type="entry name" value="Trf4-like"/>
</dbReference>
<dbReference type="PANTHER" id="PTHR23092:SF15">
    <property type="entry name" value="INACTIVE NON-CANONICAL POLY(A) RNA POLYMERASE PROTEIN TRF4-2-RELATED"/>
    <property type="match status" value="1"/>
</dbReference>
<dbReference type="GO" id="GO:0043634">
    <property type="term" value="P:polyadenylation-dependent ncRNA catabolic process"/>
    <property type="evidence" value="ECO:0007669"/>
    <property type="project" value="TreeGrafter"/>
</dbReference>
<dbReference type="GO" id="GO:0016853">
    <property type="term" value="F:isomerase activity"/>
    <property type="evidence" value="ECO:0007669"/>
    <property type="project" value="UniProtKB-KW"/>
</dbReference>
<evidence type="ECO:0000256" key="3">
    <source>
        <dbReference type="ARBA" id="ARBA00022723"/>
    </source>
</evidence>
<dbReference type="EC" id="2.7.7.19" evidence="2"/>
<dbReference type="GO" id="GO:0003729">
    <property type="term" value="F:mRNA binding"/>
    <property type="evidence" value="ECO:0007669"/>
    <property type="project" value="TreeGrafter"/>
</dbReference>
<feature type="compositionally biased region" description="Basic and acidic residues" evidence="5">
    <location>
        <begin position="674"/>
        <end position="691"/>
    </location>
</feature>
<dbReference type="GO" id="GO:1990817">
    <property type="term" value="F:poly(A) RNA polymerase activity"/>
    <property type="evidence" value="ECO:0007669"/>
    <property type="project" value="UniProtKB-EC"/>
</dbReference>
<feature type="region of interest" description="Disordered" evidence="5">
    <location>
        <begin position="152"/>
        <end position="218"/>
    </location>
</feature>
<dbReference type="GO" id="GO:0031499">
    <property type="term" value="C:TRAMP complex"/>
    <property type="evidence" value="ECO:0007669"/>
    <property type="project" value="TreeGrafter"/>
</dbReference>
<dbReference type="Pfam" id="PF03828">
    <property type="entry name" value="PAP_assoc"/>
    <property type="match status" value="1"/>
</dbReference>
<evidence type="ECO:0000256" key="1">
    <source>
        <dbReference type="ARBA" id="ARBA00008593"/>
    </source>
</evidence>
<evidence type="ECO:0000259" key="7">
    <source>
        <dbReference type="Pfam" id="PF22600"/>
    </source>
</evidence>
<feature type="compositionally biased region" description="Acidic residues" evidence="5">
    <location>
        <begin position="74"/>
        <end position="91"/>
    </location>
</feature>
<dbReference type="STRING" id="2070753.A0A3A3ABI7"/>
<dbReference type="SUPFAM" id="SSF81631">
    <property type="entry name" value="PAP/OAS1 substrate-binding domain"/>
    <property type="match status" value="1"/>
</dbReference>
<comment type="caution">
    <text evidence="8">The sequence shown here is derived from an EMBL/GenBank/DDBJ whole genome shotgun (WGS) entry which is preliminary data.</text>
</comment>
<keyword evidence="4" id="KW-0460">Magnesium</keyword>
<dbReference type="CDD" id="cd05402">
    <property type="entry name" value="NT_PAP_TUTase"/>
    <property type="match status" value="1"/>
</dbReference>
<dbReference type="Gene3D" id="3.30.460.10">
    <property type="entry name" value="Beta Polymerase, domain 2"/>
    <property type="match status" value="1"/>
</dbReference>
<keyword evidence="9" id="KW-1185">Reference proteome</keyword>
<dbReference type="SUPFAM" id="SSF81301">
    <property type="entry name" value="Nucleotidyltransferase"/>
    <property type="match status" value="1"/>
</dbReference>
<dbReference type="GO" id="GO:0031123">
    <property type="term" value="P:RNA 3'-end processing"/>
    <property type="evidence" value="ECO:0007669"/>
    <property type="project" value="TreeGrafter"/>
</dbReference>
<proteinExistence type="inferred from homology"/>
<feature type="domain" description="PAP-associated" evidence="6">
    <location>
        <begin position="455"/>
        <end position="512"/>
    </location>
</feature>
<dbReference type="InterPro" id="IPR054708">
    <property type="entry name" value="MTPAP-like_central"/>
</dbReference>
<feature type="domain" description="Poly(A) RNA polymerase mitochondrial-like central palm" evidence="7">
    <location>
        <begin position="259"/>
        <end position="397"/>
    </location>
</feature>
<feature type="compositionally biased region" description="Basic and acidic residues" evidence="5">
    <location>
        <begin position="175"/>
        <end position="186"/>
    </location>
</feature>
<evidence type="ECO:0000256" key="2">
    <source>
        <dbReference type="ARBA" id="ARBA00012388"/>
    </source>
</evidence>
<dbReference type="GO" id="GO:0010605">
    <property type="term" value="P:negative regulation of macromolecule metabolic process"/>
    <property type="evidence" value="ECO:0007669"/>
    <property type="project" value="UniProtKB-ARBA"/>
</dbReference>
<feature type="region of interest" description="Disordered" evidence="5">
    <location>
        <begin position="579"/>
        <end position="691"/>
    </location>
</feature>
<dbReference type="GO" id="GO:0005730">
    <property type="term" value="C:nucleolus"/>
    <property type="evidence" value="ECO:0007669"/>
    <property type="project" value="TreeGrafter"/>
</dbReference>
<accession>A0A3A3ABI7</accession>
<evidence type="ECO:0000313" key="8">
    <source>
        <dbReference type="EMBL" id="RJE27355.1"/>
    </source>
</evidence>
<feature type="compositionally biased region" description="Pro residues" evidence="5">
    <location>
        <begin position="585"/>
        <end position="611"/>
    </location>
</feature>